<dbReference type="InterPro" id="IPR001623">
    <property type="entry name" value="DnaJ_domain"/>
</dbReference>
<reference evidence="1 2" key="1">
    <citation type="submission" date="2024-02" db="EMBL/GenBank/DDBJ databases">
        <authorList>
            <person name="Vignale AGUSTIN F."/>
            <person name="Sosa J E."/>
            <person name="Modenutti C."/>
        </authorList>
    </citation>
    <scope>NUCLEOTIDE SEQUENCE [LARGE SCALE GENOMIC DNA]</scope>
</reference>
<evidence type="ECO:0008006" key="3">
    <source>
        <dbReference type="Google" id="ProtNLM"/>
    </source>
</evidence>
<evidence type="ECO:0000313" key="2">
    <source>
        <dbReference type="Proteomes" id="UP001642360"/>
    </source>
</evidence>
<proteinExistence type="predicted"/>
<accession>A0ABC8URM8</accession>
<comment type="caution">
    <text evidence="1">The sequence shown here is derived from an EMBL/GenBank/DDBJ whole genome shotgun (WGS) entry which is preliminary data.</text>
</comment>
<name>A0ABC8URM8_9AQUA</name>
<organism evidence="1 2">
    <name type="scientific">Ilex paraguariensis</name>
    <name type="common">yerba mate</name>
    <dbReference type="NCBI Taxonomy" id="185542"/>
    <lineage>
        <taxon>Eukaryota</taxon>
        <taxon>Viridiplantae</taxon>
        <taxon>Streptophyta</taxon>
        <taxon>Embryophyta</taxon>
        <taxon>Tracheophyta</taxon>
        <taxon>Spermatophyta</taxon>
        <taxon>Magnoliopsida</taxon>
        <taxon>eudicotyledons</taxon>
        <taxon>Gunneridae</taxon>
        <taxon>Pentapetalae</taxon>
        <taxon>asterids</taxon>
        <taxon>campanulids</taxon>
        <taxon>Aquifoliales</taxon>
        <taxon>Aquifoliaceae</taxon>
        <taxon>Ilex</taxon>
    </lineage>
</organism>
<protein>
    <recommendedName>
        <fullName evidence="3">J domain-containing protein</fullName>
    </recommendedName>
</protein>
<dbReference type="EMBL" id="CAUOFW020008636">
    <property type="protein sequence ID" value="CAK9183424.1"/>
    <property type="molecule type" value="Genomic_DNA"/>
</dbReference>
<sequence>MVKETEYYDVLGVSPTATEAEIKKAYYIKGTDIEYSTKMLDWSGRSHRVVANQEHAYDKVILVYGRVCLEHLFCDLTCIWTWNLELDNKGGELGDGRLGKHFGMEILAEAVEEDESPLAFGNDPPDGIWNSHL</sequence>
<keyword evidence="2" id="KW-1185">Reference proteome</keyword>
<evidence type="ECO:0000313" key="1">
    <source>
        <dbReference type="EMBL" id="CAK9183424.1"/>
    </source>
</evidence>
<dbReference type="AlphaFoldDB" id="A0ABC8URM8"/>
<dbReference type="SUPFAM" id="SSF46565">
    <property type="entry name" value="Chaperone J-domain"/>
    <property type="match status" value="1"/>
</dbReference>
<dbReference type="Proteomes" id="UP001642360">
    <property type="component" value="Unassembled WGS sequence"/>
</dbReference>
<gene>
    <name evidence="1" type="ORF">ILEXP_LOCUS53689</name>
</gene>
<dbReference type="CDD" id="cd06257">
    <property type="entry name" value="DnaJ"/>
    <property type="match status" value="1"/>
</dbReference>
<dbReference type="InterPro" id="IPR036869">
    <property type="entry name" value="J_dom_sf"/>
</dbReference>
<dbReference type="Gene3D" id="1.10.287.110">
    <property type="entry name" value="DnaJ domain"/>
    <property type="match status" value="1"/>
</dbReference>